<accession>A0A9K3DEM0</accession>
<name>A0A9K3DEM0_9EUKA</name>
<organism evidence="2 3">
    <name type="scientific">Kipferlia bialata</name>
    <dbReference type="NCBI Taxonomy" id="797122"/>
    <lineage>
        <taxon>Eukaryota</taxon>
        <taxon>Metamonada</taxon>
        <taxon>Carpediemonas-like organisms</taxon>
        <taxon>Kipferlia</taxon>
    </lineage>
</organism>
<sequence>MLLFLLGDVIDWQPSSHEKFPSFCKWYSRNGPDIIFLLVLTELIALTVALVMY</sequence>
<dbReference type="EMBL" id="BDIP01010083">
    <property type="protein sequence ID" value="GIQ92599.1"/>
    <property type="molecule type" value="Genomic_DNA"/>
</dbReference>
<keyword evidence="1" id="KW-0812">Transmembrane</keyword>
<comment type="caution">
    <text evidence="2">The sequence shown here is derived from an EMBL/GenBank/DDBJ whole genome shotgun (WGS) entry which is preliminary data.</text>
</comment>
<evidence type="ECO:0000313" key="2">
    <source>
        <dbReference type="EMBL" id="GIQ92599.1"/>
    </source>
</evidence>
<feature type="transmembrane region" description="Helical" evidence="1">
    <location>
        <begin position="34"/>
        <end position="52"/>
    </location>
</feature>
<evidence type="ECO:0000256" key="1">
    <source>
        <dbReference type="SAM" id="Phobius"/>
    </source>
</evidence>
<keyword evidence="3" id="KW-1185">Reference proteome</keyword>
<evidence type="ECO:0000313" key="3">
    <source>
        <dbReference type="Proteomes" id="UP000265618"/>
    </source>
</evidence>
<keyword evidence="1" id="KW-0472">Membrane</keyword>
<feature type="non-terminal residue" evidence="2">
    <location>
        <position position="53"/>
    </location>
</feature>
<protein>
    <submittedName>
        <fullName evidence="2">Uncharacterized protein</fullName>
    </submittedName>
</protein>
<dbReference type="AlphaFoldDB" id="A0A9K3DEM0"/>
<keyword evidence="1" id="KW-1133">Transmembrane helix</keyword>
<proteinExistence type="predicted"/>
<dbReference type="Proteomes" id="UP000265618">
    <property type="component" value="Unassembled WGS sequence"/>
</dbReference>
<gene>
    <name evidence="2" type="ORF">KIPB_016463</name>
</gene>
<reference evidence="2 3" key="1">
    <citation type="journal article" date="2018" name="PLoS ONE">
        <title>The draft genome of Kipferlia bialata reveals reductive genome evolution in fornicate parasites.</title>
        <authorList>
            <person name="Tanifuji G."/>
            <person name="Takabayashi S."/>
            <person name="Kume K."/>
            <person name="Takagi M."/>
            <person name="Nakayama T."/>
            <person name="Kamikawa R."/>
            <person name="Inagaki Y."/>
            <person name="Hashimoto T."/>
        </authorList>
    </citation>
    <scope>NUCLEOTIDE SEQUENCE [LARGE SCALE GENOMIC DNA]</scope>
    <source>
        <strain evidence="2">NY0173</strain>
    </source>
</reference>